<dbReference type="InterPro" id="IPR016181">
    <property type="entry name" value="Acyl_CoA_acyltransferase"/>
</dbReference>
<comment type="caution">
    <text evidence="2">The sequence shown here is derived from an EMBL/GenBank/DDBJ whole genome shotgun (WGS) entry which is preliminary data.</text>
</comment>
<dbReference type="PANTHER" id="PTHR43792:SF16">
    <property type="entry name" value="N-ACETYLTRANSFERASE DOMAIN-CONTAINING PROTEIN"/>
    <property type="match status" value="1"/>
</dbReference>
<organism evidence="2 3">
    <name type="scientific">Paenibacillus tundrae</name>
    <dbReference type="NCBI Taxonomy" id="528187"/>
    <lineage>
        <taxon>Bacteria</taxon>
        <taxon>Bacillati</taxon>
        <taxon>Bacillota</taxon>
        <taxon>Bacilli</taxon>
        <taxon>Bacillales</taxon>
        <taxon>Paenibacillaceae</taxon>
        <taxon>Paenibacillus</taxon>
    </lineage>
</organism>
<evidence type="ECO:0000259" key="1">
    <source>
        <dbReference type="PROSITE" id="PS51186"/>
    </source>
</evidence>
<reference evidence="2 3" key="1">
    <citation type="submission" date="2023-07" db="EMBL/GenBank/DDBJ databases">
        <title>Sorghum-associated microbial communities from plants grown in Nebraska, USA.</title>
        <authorList>
            <person name="Schachtman D."/>
        </authorList>
    </citation>
    <scope>NUCLEOTIDE SEQUENCE [LARGE SCALE GENOMIC DNA]</scope>
    <source>
        <strain evidence="2 3">DS1314</strain>
    </source>
</reference>
<dbReference type="PROSITE" id="PS51186">
    <property type="entry name" value="GNAT"/>
    <property type="match status" value="1"/>
</dbReference>
<dbReference type="Gene3D" id="3.40.630.30">
    <property type="match status" value="1"/>
</dbReference>
<dbReference type="Proteomes" id="UP001233836">
    <property type="component" value="Unassembled WGS sequence"/>
</dbReference>
<feature type="domain" description="N-acetyltransferase" evidence="1">
    <location>
        <begin position="1"/>
        <end position="78"/>
    </location>
</feature>
<gene>
    <name evidence="2" type="ORF">J2T19_001965</name>
</gene>
<dbReference type="InterPro" id="IPR000182">
    <property type="entry name" value="GNAT_dom"/>
</dbReference>
<dbReference type="SUPFAM" id="SSF55729">
    <property type="entry name" value="Acyl-CoA N-acyltransferases (Nat)"/>
    <property type="match status" value="1"/>
</dbReference>
<dbReference type="Pfam" id="PF13302">
    <property type="entry name" value="Acetyltransf_3"/>
    <property type="match status" value="1"/>
</dbReference>
<dbReference type="EMBL" id="JAUSTI010000004">
    <property type="protein sequence ID" value="MDQ0170523.1"/>
    <property type="molecule type" value="Genomic_DNA"/>
</dbReference>
<sequence>MVIAIGVSQYRGKGIGFEASRKMMEYGLKEFGINLFHAETNEYNMASRRLLEKLGYKEIGREGQLIQYEYKVENYKKV</sequence>
<accession>A0ABT9WB86</accession>
<evidence type="ECO:0000313" key="2">
    <source>
        <dbReference type="EMBL" id="MDQ0170523.1"/>
    </source>
</evidence>
<protein>
    <submittedName>
        <fullName evidence="2">RimJ/RimL family protein N-acetyltransferase</fullName>
    </submittedName>
</protein>
<dbReference type="InterPro" id="IPR051531">
    <property type="entry name" value="N-acetyltransferase"/>
</dbReference>
<name>A0ABT9WB86_9BACL</name>
<evidence type="ECO:0000313" key="3">
    <source>
        <dbReference type="Proteomes" id="UP001233836"/>
    </source>
</evidence>
<keyword evidence="3" id="KW-1185">Reference proteome</keyword>
<proteinExistence type="predicted"/>
<dbReference type="PANTHER" id="PTHR43792">
    <property type="entry name" value="GNAT FAMILY, PUTATIVE (AFU_ORTHOLOGUE AFUA_3G00765)-RELATED-RELATED"/>
    <property type="match status" value="1"/>
</dbReference>